<sequence>MSTELPMSTSLRFEVVIQQGGSCELLRDVELVGLNKSTKKNREGVAREGRERDEGVAEGGSWGRRRGLGKGVAVEGVVTVGGGGGSRGKVGGGGGNRGNVGGGAAAVGVEARGTEEDECAILPGTF</sequence>
<dbReference type="Proteomes" id="UP001454036">
    <property type="component" value="Unassembled WGS sequence"/>
</dbReference>
<dbReference type="EMBL" id="BAABME010011601">
    <property type="protein sequence ID" value="GAA0184015.1"/>
    <property type="molecule type" value="Genomic_DNA"/>
</dbReference>
<evidence type="ECO:0000313" key="2">
    <source>
        <dbReference type="EMBL" id="GAA0184015.1"/>
    </source>
</evidence>
<accession>A0AAV3RSY7</accession>
<feature type="region of interest" description="Disordered" evidence="1">
    <location>
        <begin position="37"/>
        <end position="65"/>
    </location>
</feature>
<name>A0AAV3RSY7_LITER</name>
<evidence type="ECO:0000256" key="1">
    <source>
        <dbReference type="SAM" id="MobiDB-lite"/>
    </source>
</evidence>
<evidence type="ECO:0000313" key="3">
    <source>
        <dbReference type="Proteomes" id="UP001454036"/>
    </source>
</evidence>
<proteinExistence type="predicted"/>
<feature type="compositionally biased region" description="Basic and acidic residues" evidence="1">
    <location>
        <begin position="40"/>
        <end position="55"/>
    </location>
</feature>
<comment type="caution">
    <text evidence="2">The sequence shown here is derived from an EMBL/GenBank/DDBJ whole genome shotgun (WGS) entry which is preliminary data.</text>
</comment>
<keyword evidence="3" id="KW-1185">Reference proteome</keyword>
<organism evidence="2 3">
    <name type="scientific">Lithospermum erythrorhizon</name>
    <name type="common">Purple gromwell</name>
    <name type="synonym">Lithospermum officinale var. erythrorhizon</name>
    <dbReference type="NCBI Taxonomy" id="34254"/>
    <lineage>
        <taxon>Eukaryota</taxon>
        <taxon>Viridiplantae</taxon>
        <taxon>Streptophyta</taxon>
        <taxon>Embryophyta</taxon>
        <taxon>Tracheophyta</taxon>
        <taxon>Spermatophyta</taxon>
        <taxon>Magnoliopsida</taxon>
        <taxon>eudicotyledons</taxon>
        <taxon>Gunneridae</taxon>
        <taxon>Pentapetalae</taxon>
        <taxon>asterids</taxon>
        <taxon>lamiids</taxon>
        <taxon>Boraginales</taxon>
        <taxon>Boraginaceae</taxon>
        <taxon>Boraginoideae</taxon>
        <taxon>Lithospermeae</taxon>
        <taxon>Lithospermum</taxon>
    </lineage>
</organism>
<protein>
    <submittedName>
        <fullName evidence="2">Uncharacterized protein</fullName>
    </submittedName>
</protein>
<gene>
    <name evidence="2" type="ORF">LIER_31329</name>
</gene>
<dbReference type="AlphaFoldDB" id="A0AAV3RSY7"/>
<reference evidence="2 3" key="1">
    <citation type="submission" date="2024-01" db="EMBL/GenBank/DDBJ databases">
        <title>The complete chloroplast genome sequence of Lithospermum erythrorhizon: insights into the phylogenetic relationship among Boraginaceae species and the maternal lineages of purple gromwells.</title>
        <authorList>
            <person name="Okada T."/>
            <person name="Watanabe K."/>
        </authorList>
    </citation>
    <scope>NUCLEOTIDE SEQUENCE [LARGE SCALE GENOMIC DNA]</scope>
</reference>